<evidence type="ECO:0000256" key="17">
    <source>
        <dbReference type="ARBA" id="ARBA00032071"/>
    </source>
</evidence>
<dbReference type="PROSITE" id="PS00893">
    <property type="entry name" value="NUDIX_BOX"/>
    <property type="match status" value="1"/>
</dbReference>
<gene>
    <name evidence="23" type="ORF">HON47_03725</name>
</gene>
<comment type="catalytic activity">
    <reaction evidence="18">
        <text>N(6)-methyl-ATP + H2O = N(6)-methyl-AMP + diphosphate + H(+)</text>
        <dbReference type="Rhea" id="RHEA:67608"/>
        <dbReference type="ChEBI" id="CHEBI:15377"/>
        <dbReference type="ChEBI" id="CHEBI:15378"/>
        <dbReference type="ChEBI" id="CHEBI:33019"/>
        <dbReference type="ChEBI" id="CHEBI:144842"/>
        <dbReference type="ChEBI" id="CHEBI:172873"/>
    </reaction>
    <physiologicalReaction direction="left-to-right" evidence="18">
        <dbReference type="Rhea" id="RHEA:67609"/>
    </physiologicalReaction>
</comment>
<comment type="caution">
    <text evidence="23">The sequence shown here is derived from an EMBL/GenBank/DDBJ whole genome shotgun (WGS) entry which is preliminary data.</text>
</comment>
<dbReference type="InterPro" id="IPR003563">
    <property type="entry name" value="8ODP"/>
</dbReference>
<dbReference type="Gene3D" id="3.90.79.10">
    <property type="entry name" value="Nucleoside Triphosphate Pyrophosphohydrolase"/>
    <property type="match status" value="1"/>
</dbReference>
<keyword evidence="4" id="KW-0479">Metal-binding</keyword>
<evidence type="ECO:0000313" key="24">
    <source>
        <dbReference type="Proteomes" id="UP000722459"/>
    </source>
</evidence>
<evidence type="ECO:0000256" key="12">
    <source>
        <dbReference type="ARBA" id="ARBA00026218"/>
    </source>
</evidence>
<evidence type="ECO:0000256" key="2">
    <source>
        <dbReference type="ARBA" id="ARBA00005582"/>
    </source>
</evidence>
<evidence type="ECO:0000259" key="22">
    <source>
        <dbReference type="PROSITE" id="PS51462"/>
    </source>
</evidence>
<evidence type="ECO:0000256" key="6">
    <source>
        <dbReference type="ARBA" id="ARBA00022842"/>
    </source>
</evidence>
<comment type="catalytic activity">
    <reaction evidence="9">
        <text>8-oxo-dGTP + H2O = 8-oxo-dGMP + diphosphate + H(+)</text>
        <dbReference type="Rhea" id="RHEA:31575"/>
        <dbReference type="ChEBI" id="CHEBI:15377"/>
        <dbReference type="ChEBI" id="CHEBI:15378"/>
        <dbReference type="ChEBI" id="CHEBI:33019"/>
        <dbReference type="ChEBI" id="CHEBI:63224"/>
        <dbReference type="ChEBI" id="CHEBI:77896"/>
    </reaction>
    <physiologicalReaction direction="left-to-right" evidence="9">
        <dbReference type="Rhea" id="RHEA:31576"/>
    </physiologicalReaction>
</comment>
<dbReference type="Proteomes" id="UP000722459">
    <property type="component" value="Unassembled WGS sequence"/>
</dbReference>
<protein>
    <recommendedName>
        <fullName evidence="12">Oxidized purine nucleoside triphosphate hydrolase</fullName>
        <ecNumber evidence="11">3.6.1.56</ecNumber>
    </recommendedName>
    <alternativeName>
        <fullName evidence="16">2-hydroxy-dATP diphosphatase</fullName>
    </alternativeName>
    <alternativeName>
        <fullName evidence="15">7,8-dihydro-8-oxoguanine triphosphatase</fullName>
    </alternativeName>
    <alternativeName>
        <fullName evidence="14">8-oxo-dGTPase</fullName>
    </alternativeName>
    <alternativeName>
        <fullName evidence="17">Methylated purine nucleoside triphosphate hydrolase</fullName>
    </alternativeName>
    <alternativeName>
        <fullName evidence="13">Nucleoside diphosphate-linked moiety X motif 1</fullName>
    </alternativeName>
</protein>
<name>A0A8T5GGL4_9ARCH</name>
<reference evidence="23" key="1">
    <citation type="journal article" date="2021" name="ISME J.">
        <title>Mercury methylation by metabolically versatile and cosmopolitan marine bacteria.</title>
        <authorList>
            <person name="Lin H."/>
            <person name="Ascher D.B."/>
            <person name="Myung Y."/>
            <person name="Lamborg C.H."/>
            <person name="Hallam S.J."/>
            <person name="Gionfriddo C.M."/>
            <person name="Holt K.E."/>
            <person name="Moreau J.W."/>
        </authorList>
    </citation>
    <scope>NUCLEOTIDE SEQUENCE</scope>
    <source>
        <strain evidence="23">SI075_bin30</strain>
    </source>
</reference>
<keyword evidence="6" id="KW-0460">Magnesium</keyword>
<evidence type="ECO:0000256" key="5">
    <source>
        <dbReference type="ARBA" id="ARBA00022801"/>
    </source>
</evidence>
<comment type="subunit">
    <text evidence="3">Monomer.</text>
</comment>
<dbReference type="InterPro" id="IPR015797">
    <property type="entry name" value="NUDIX_hydrolase-like_dom_sf"/>
</dbReference>
<evidence type="ECO:0000256" key="18">
    <source>
        <dbReference type="ARBA" id="ARBA00048002"/>
    </source>
</evidence>
<evidence type="ECO:0000256" key="4">
    <source>
        <dbReference type="ARBA" id="ARBA00022723"/>
    </source>
</evidence>
<dbReference type="CDD" id="cd03427">
    <property type="entry name" value="NUDIX_MTH1_Nudt1"/>
    <property type="match status" value="1"/>
</dbReference>
<evidence type="ECO:0000256" key="1">
    <source>
        <dbReference type="ARBA" id="ARBA00001946"/>
    </source>
</evidence>
<proteinExistence type="inferred from homology"/>
<organism evidence="23 24">
    <name type="scientific">Candidatus Iainarchaeum sp</name>
    <dbReference type="NCBI Taxonomy" id="3101447"/>
    <lineage>
        <taxon>Archaea</taxon>
        <taxon>Candidatus Iainarchaeota</taxon>
        <taxon>Candidatus Iainarchaeia</taxon>
        <taxon>Candidatus Iainarchaeales</taxon>
        <taxon>Candidatus Iainarchaeaceae</taxon>
        <taxon>Candidatus Iainarchaeum</taxon>
    </lineage>
</organism>
<dbReference type="PANTHER" id="PTHR43758:SF2">
    <property type="entry name" value="OXIDIZED PURINE NUCLEOSIDE TRIPHOSPHATE HYDROLASE"/>
    <property type="match status" value="1"/>
</dbReference>
<evidence type="ECO:0000256" key="15">
    <source>
        <dbReference type="ARBA" id="ARBA00030682"/>
    </source>
</evidence>
<feature type="domain" description="Nudix hydrolase" evidence="22">
    <location>
        <begin position="1"/>
        <end position="134"/>
    </location>
</feature>
<evidence type="ECO:0000256" key="11">
    <source>
        <dbReference type="ARBA" id="ARBA00026103"/>
    </source>
</evidence>
<comment type="catalytic activity">
    <reaction evidence="19">
        <text>O(6)-methyl-dGTP + H2O = O(6)-methyl-dGMP + diphosphate + H(+)</text>
        <dbReference type="Rhea" id="RHEA:67600"/>
        <dbReference type="ChEBI" id="CHEBI:15377"/>
        <dbReference type="ChEBI" id="CHEBI:15378"/>
        <dbReference type="ChEBI" id="CHEBI:33019"/>
        <dbReference type="ChEBI" id="CHEBI:169974"/>
        <dbReference type="ChEBI" id="CHEBI:169975"/>
    </reaction>
    <physiologicalReaction direction="left-to-right" evidence="19">
        <dbReference type="Rhea" id="RHEA:67601"/>
    </physiologicalReaction>
</comment>
<comment type="function">
    <text evidence="21">Oxidized purine nucleoside triphosphate hydrolase which is a prominent sanitizer of the oxidized nucleotide pool. Catalyzes the hydrolysis of 2-oxo-dATP (2-hydroxy-dATP) into 2-oxo-dAMP. Also has a significant hydrolase activity toward 2-oxo-ATP, 8-oxo-dGTP and 8-oxo-dATP. Through the hydrolysis of oxidized purine nucleoside triphosphates, prevents their incorporation into DNA and the subsequent transversions A:T to C:G and G:C to T:A. Also catalyzes the hydrolysis of methylated purine nucleoside triphosphate preventing their integration into DNA. Through this antimutagenic activity protects cells from oxidative stress.</text>
</comment>
<dbReference type="EMBL" id="JABJNZ010000048">
    <property type="protein sequence ID" value="MBT4870656.1"/>
    <property type="molecule type" value="Genomic_DNA"/>
</dbReference>
<comment type="catalytic activity">
    <reaction evidence="10">
        <text>2-oxo-ATP + H2O = 2-oxo-AMP + diphosphate + H(+)</text>
        <dbReference type="Rhea" id="RHEA:67392"/>
        <dbReference type="ChEBI" id="CHEBI:15377"/>
        <dbReference type="ChEBI" id="CHEBI:15378"/>
        <dbReference type="ChEBI" id="CHEBI:33019"/>
        <dbReference type="ChEBI" id="CHEBI:71395"/>
        <dbReference type="ChEBI" id="CHEBI:172878"/>
    </reaction>
    <physiologicalReaction direction="left-to-right" evidence="10">
        <dbReference type="Rhea" id="RHEA:67393"/>
    </physiologicalReaction>
</comment>
<evidence type="ECO:0000256" key="7">
    <source>
        <dbReference type="ARBA" id="ARBA00024448"/>
    </source>
</evidence>
<dbReference type="GO" id="GO:0008413">
    <property type="term" value="F:8-oxo-7,8-dihydroguanosine triphosphate pyrophosphatase activity"/>
    <property type="evidence" value="ECO:0007669"/>
    <property type="project" value="InterPro"/>
</dbReference>
<dbReference type="PRINTS" id="PR01403">
    <property type="entry name" value="8OXTPHPHTASE"/>
</dbReference>
<comment type="catalytic activity">
    <reaction evidence="7">
        <text>8-oxo-dATP + H2O = 8-oxo-dAMP + diphosphate + H(+)</text>
        <dbReference type="Rhea" id="RHEA:65396"/>
        <dbReference type="ChEBI" id="CHEBI:15377"/>
        <dbReference type="ChEBI" id="CHEBI:15378"/>
        <dbReference type="ChEBI" id="CHEBI:33019"/>
        <dbReference type="ChEBI" id="CHEBI:71361"/>
        <dbReference type="ChEBI" id="CHEBI:172871"/>
    </reaction>
    <physiologicalReaction direction="left-to-right" evidence="7">
        <dbReference type="Rhea" id="RHEA:65397"/>
    </physiologicalReaction>
</comment>
<dbReference type="GO" id="GO:0005737">
    <property type="term" value="C:cytoplasm"/>
    <property type="evidence" value="ECO:0007669"/>
    <property type="project" value="TreeGrafter"/>
</dbReference>
<dbReference type="InterPro" id="IPR000086">
    <property type="entry name" value="NUDIX_hydrolase_dom"/>
</dbReference>
<evidence type="ECO:0000256" key="19">
    <source>
        <dbReference type="ARBA" id="ARBA00048894"/>
    </source>
</evidence>
<accession>A0A8T5GGL4</accession>
<dbReference type="SUPFAM" id="SSF55811">
    <property type="entry name" value="Nudix"/>
    <property type="match status" value="1"/>
</dbReference>
<comment type="catalytic activity">
    <reaction evidence="8">
        <text>2-oxo-dATP + H2O = 2-oxo-dAMP + diphosphate + H(+)</text>
        <dbReference type="Rhea" id="RHEA:31583"/>
        <dbReference type="ChEBI" id="CHEBI:15377"/>
        <dbReference type="ChEBI" id="CHEBI:15378"/>
        <dbReference type="ChEBI" id="CHEBI:33019"/>
        <dbReference type="ChEBI" id="CHEBI:63212"/>
        <dbReference type="ChEBI" id="CHEBI:77897"/>
        <dbReference type="EC" id="3.6.1.56"/>
    </reaction>
    <physiologicalReaction direction="left-to-right" evidence="8">
        <dbReference type="Rhea" id="RHEA:31584"/>
    </physiologicalReaction>
</comment>
<evidence type="ECO:0000256" key="9">
    <source>
        <dbReference type="ARBA" id="ARBA00024486"/>
    </source>
</evidence>
<dbReference type="GO" id="GO:0042262">
    <property type="term" value="P:DNA protection"/>
    <property type="evidence" value="ECO:0007669"/>
    <property type="project" value="InterPro"/>
</dbReference>
<dbReference type="GO" id="GO:0046872">
    <property type="term" value="F:metal ion binding"/>
    <property type="evidence" value="ECO:0007669"/>
    <property type="project" value="UniProtKB-KW"/>
</dbReference>
<evidence type="ECO:0000256" key="10">
    <source>
        <dbReference type="ARBA" id="ARBA00024596"/>
    </source>
</evidence>
<comment type="cofactor">
    <cofactor evidence="1">
        <name>Mg(2+)</name>
        <dbReference type="ChEBI" id="CHEBI:18420"/>
    </cofactor>
</comment>
<dbReference type="Pfam" id="PF00293">
    <property type="entry name" value="NUDIX"/>
    <property type="match status" value="1"/>
</dbReference>
<sequence>MRNATLLLVIKEDKILLGMKKRGFGEGKWNGFGGKVNTDESIEEAAAREMEEEAGIIIDKNKMEKCAELNFTFPFVPKEKAFDQLVHVFVVKEWEGEPKESEEMLPKWFLKNELPYESMWNDDAIWLPKILNGEKLKADFVFDKDNETIAKHTLSEF</sequence>
<evidence type="ECO:0000256" key="14">
    <source>
        <dbReference type="ARBA" id="ARBA00030634"/>
    </source>
</evidence>
<evidence type="ECO:0000313" key="23">
    <source>
        <dbReference type="EMBL" id="MBT4870656.1"/>
    </source>
</evidence>
<dbReference type="PANTHER" id="PTHR43758">
    <property type="entry name" value="7,8-DIHYDRO-8-OXOGUANINE TRIPHOSPHATASE"/>
    <property type="match status" value="1"/>
</dbReference>
<dbReference type="PROSITE" id="PS51462">
    <property type="entry name" value="NUDIX"/>
    <property type="match status" value="1"/>
</dbReference>
<evidence type="ECO:0000256" key="3">
    <source>
        <dbReference type="ARBA" id="ARBA00011245"/>
    </source>
</evidence>
<evidence type="ECO:0000256" key="21">
    <source>
        <dbReference type="ARBA" id="ARBA00053094"/>
    </source>
</evidence>
<evidence type="ECO:0000256" key="8">
    <source>
        <dbReference type="ARBA" id="ARBA00024459"/>
    </source>
</evidence>
<dbReference type="AlphaFoldDB" id="A0A8T5GGL4"/>
<evidence type="ECO:0000256" key="13">
    <source>
        <dbReference type="ARBA" id="ARBA00029673"/>
    </source>
</evidence>
<dbReference type="GO" id="GO:0008828">
    <property type="term" value="F:dATP diphosphatase activity"/>
    <property type="evidence" value="ECO:0007669"/>
    <property type="project" value="UniProtKB-EC"/>
</dbReference>
<dbReference type="InterPro" id="IPR020084">
    <property type="entry name" value="NUDIX_hydrolase_CS"/>
</dbReference>
<comment type="catalytic activity">
    <reaction evidence="20">
        <text>N(6)-methyl-dATP + H2O = N(6)-methyl-dAMP + diphosphate + H(+)</text>
        <dbReference type="Rhea" id="RHEA:67604"/>
        <dbReference type="ChEBI" id="CHEBI:15377"/>
        <dbReference type="ChEBI" id="CHEBI:15378"/>
        <dbReference type="ChEBI" id="CHEBI:33019"/>
        <dbReference type="ChEBI" id="CHEBI:169976"/>
        <dbReference type="ChEBI" id="CHEBI:172872"/>
    </reaction>
    <physiologicalReaction direction="left-to-right" evidence="20">
        <dbReference type="Rhea" id="RHEA:67605"/>
    </physiologicalReaction>
</comment>
<comment type="similarity">
    <text evidence="2">Belongs to the Nudix hydrolase family.</text>
</comment>
<keyword evidence="5" id="KW-0378">Hydrolase</keyword>
<evidence type="ECO:0000256" key="16">
    <source>
        <dbReference type="ARBA" id="ARBA00031927"/>
    </source>
</evidence>
<dbReference type="EC" id="3.6.1.56" evidence="11"/>
<evidence type="ECO:0000256" key="20">
    <source>
        <dbReference type="ARBA" id="ARBA00049032"/>
    </source>
</evidence>